<evidence type="ECO:0000256" key="1">
    <source>
        <dbReference type="SAM" id="MobiDB-lite"/>
    </source>
</evidence>
<sequence length="379" mass="42528">MSEVPKNISDKARMSAEKGAQDARSSSVDSMRGLPRSERPRPKKNIRVLCLQEPVGREQKGKSGGGVKLFHNEKDTKRNGVDTAVAESLDDFVSAVNRTSSRIMAVRIDTKEGYWRIMLVYAAQAGCPVYEKDEFYLNLDEAIRSVREGDYLTIRGELNGHVCVHKGRGVGVRNEEERVSALKTAHDFAVCSTFFAKRKSQKIAKGRSSRIRAKGRLGETRGVVQGDKVAWFRNDEVQGVVKHKKSAYKHWQKTRTSEDLAAYRTFKRLAKAAVAKAKNTEMDALHEQIDIRKGKKFVFRLAKTRHRDTGDTGSVKSVRNSEGVILKKPGEVRRRSTEKITTVSYITYYTSGQIHMQIGATCIPRADHTIVGDCSFFSI</sequence>
<dbReference type="Proteomes" id="UP000268014">
    <property type="component" value="Unassembled WGS sequence"/>
</dbReference>
<feature type="region of interest" description="Disordered" evidence="1">
    <location>
        <begin position="1"/>
        <end position="46"/>
    </location>
</feature>
<dbReference type="AlphaFoldDB" id="A0A0N4WIJ1"/>
<dbReference type="OrthoDB" id="1902296at2759"/>
<dbReference type="PANTHER" id="PTHR23227:SF67">
    <property type="entry name" value="CRANIOFACIAL DEVELOPMENT PROTEIN 2-LIKE"/>
    <property type="match status" value="1"/>
</dbReference>
<reference evidence="4" key="1">
    <citation type="submission" date="2017-02" db="UniProtKB">
        <authorList>
            <consortium name="WormBaseParasite"/>
        </authorList>
    </citation>
    <scope>IDENTIFICATION</scope>
</reference>
<evidence type="ECO:0000313" key="2">
    <source>
        <dbReference type="EMBL" id="VDO41092.1"/>
    </source>
</evidence>
<evidence type="ECO:0000313" key="4">
    <source>
        <dbReference type="WBParaSite" id="HPLM_0001077901-mRNA-1"/>
    </source>
</evidence>
<protein>
    <submittedName>
        <fullName evidence="4">Reverse transcriptase domain-containing protein</fullName>
    </submittedName>
</protein>
<keyword evidence="3" id="KW-1185">Reference proteome</keyword>
<evidence type="ECO:0000313" key="3">
    <source>
        <dbReference type="Proteomes" id="UP000268014"/>
    </source>
</evidence>
<reference evidence="2 3" key="2">
    <citation type="submission" date="2018-11" db="EMBL/GenBank/DDBJ databases">
        <authorList>
            <consortium name="Pathogen Informatics"/>
        </authorList>
    </citation>
    <scope>NUCLEOTIDE SEQUENCE [LARGE SCALE GENOMIC DNA]</scope>
    <source>
        <strain evidence="2 3">MHpl1</strain>
    </source>
</reference>
<dbReference type="EMBL" id="UZAF01017387">
    <property type="protein sequence ID" value="VDO41092.1"/>
    <property type="molecule type" value="Genomic_DNA"/>
</dbReference>
<dbReference type="STRING" id="6290.A0A0N4WIJ1"/>
<proteinExistence type="predicted"/>
<name>A0A0N4WIJ1_HAEPC</name>
<dbReference type="WBParaSite" id="HPLM_0001077901-mRNA-1">
    <property type="protein sequence ID" value="HPLM_0001077901-mRNA-1"/>
    <property type="gene ID" value="HPLM_0001077901"/>
</dbReference>
<feature type="compositionally biased region" description="Basic and acidic residues" evidence="1">
    <location>
        <begin position="8"/>
        <end position="21"/>
    </location>
</feature>
<dbReference type="InterPro" id="IPR036691">
    <property type="entry name" value="Endo/exonu/phosph_ase_sf"/>
</dbReference>
<dbReference type="Gene3D" id="3.60.10.10">
    <property type="entry name" value="Endonuclease/exonuclease/phosphatase"/>
    <property type="match status" value="1"/>
</dbReference>
<gene>
    <name evidence="2" type="ORF">HPLM_LOCUS10771</name>
</gene>
<organism evidence="4">
    <name type="scientific">Haemonchus placei</name>
    <name type="common">Barber's pole worm</name>
    <dbReference type="NCBI Taxonomy" id="6290"/>
    <lineage>
        <taxon>Eukaryota</taxon>
        <taxon>Metazoa</taxon>
        <taxon>Ecdysozoa</taxon>
        <taxon>Nematoda</taxon>
        <taxon>Chromadorea</taxon>
        <taxon>Rhabditida</taxon>
        <taxon>Rhabditina</taxon>
        <taxon>Rhabditomorpha</taxon>
        <taxon>Strongyloidea</taxon>
        <taxon>Trichostrongylidae</taxon>
        <taxon>Haemonchus</taxon>
    </lineage>
</organism>
<accession>A0A0N4WIJ1</accession>
<dbReference type="PANTHER" id="PTHR23227">
    <property type="entry name" value="BUCENTAUR RELATED"/>
    <property type="match status" value="1"/>
</dbReference>
<dbReference type="OMA" id="QIGATCI"/>
<dbReference type="InterPro" id="IPR027124">
    <property type="entry name" value="Swc5/CFDP1/2"/>
</dbReference>